<dbReference type="AlphaFoldDB" id="A0A4V1P307"/>
<protein>
    <submittedName>
        <fullName evidence="2">Uncharacterized protein</fullName>
    </submittedName>
</protein>
<reference evidence="2 3" key="1">
    <citation type="submission" date="2017-03" db="EMBL/GenBank/DDBJ databases">
        <authorList>
            <person name="Safronova V.I."/>
            <person name="Sazanova A.L."/>
            <person name="Chirak E.R."/>
        </authorList>
    </citation>
    <scope>NUCLEOTIDE SEQUENCE [LARGE SCALE GENOMIC DNA]</scope>
    <source>
        <strain evidence="2 3">Tri-43</strain>
    </source>
</reference>
<evidence type="ECO:0000313" key="3">
    <source>
        <dbReference type="Proteomes" id="UP000290767"/>
    </source>
</evidence>
<dbReference type="RefSeq" id="WP_129418804.1">
    <property type="nucleotide sequence ID" value="NZ_MZMU01000003.1"/>
</dbReference>
<dbReference type="EMBL" id="MZMU01000003">
    <property type="protein sequence ID" value="RXT29360.1"/>
    <property type="molecule type" value="Genomic_DNA"/>
</dbReference>
<evidence type="ECO:0000313" key="2">
    <source>
        <dbReference type="EMBL" id="RXT29360.1"/>
    </source>
</evidence>
<name>A0A4V1P307_RHILE</name>
<proteinExistence type="predicted"/>
<evidence type="ECO:0000256" key="1">
    <source>
        <dbReference type="SAM" id="MobiDB-lite"/>
    </source>
</evidence>
<accession>A0A4V1P307</accession>
<feature type="region of interest" description="Disordered" evidence="1">
    <location>
        <begin position="1"/>
        <end position="28"/>
    </location>
</feature>
<comment type="caution">
    <text evidence="2">The sequence shown here is derived from an EMBL/GenBank/DDBJ whole genome shotgun (WGS) entry which is preliminary data.</text>
</comment>
<gene>
    <name evidence="2" type="ORF">B5P46_11810</name>
</gene>
<sequence>MADQEGENSGLFETRTPPENSERAAKVGATRAAIEADMTDLAAALAQGDEPEQQSLLLDEMDAQHSLFAGPVKHVASTLENAQRARGRPKGSQNKATRTFGETLMRMGFKHPGLNLAALANADPVELAKELSVDQLKDGIIWRVGCSPEQAMQMIIKANAELLPYFESKKTQPIDPGEARAMGVMVIGVMPSDPAGQAKTIDLTRFDQSE</sequence>
<dbReference type="Proteomes" id="UP000290767">
    <property type="component" value="Unassembled WGS sequence"/>
</dbReference>
<organism evidence="2 3">
    <name type="scientific">Rhizobium leguminosarum</name>
    <dbReference type="NCBI Taxonomy" id="384"/>
    <lineage>
        <taxon>Bacteria</taxon>
        <taxon>Pseudomonadati</taxon>
        <taxon>Pseudomonadota</taxon>
        <taxon>Alphaproteobacteria</taxon>
        <taxon>Hyphomicrobiales</taxon>
        <taxon>Rhizobiaceae</taxon>
        <taxon>Rhizobium/Agrobacterium group</taxon>
        <taxon>Rhizobium</taxon>
    </lineage>
</organism>